<dbReference type="Gene3D" id="2.20.200.10">
    <property type="entry name" value="Outer membrane efflux proteins (OEP)"/>
    <property type="match status" value="1"/>
</dbReference>
<comment type="subcellular location">
    <subcellularLocation>
        <location evidence="9">Cell membrane</location>
        <topology evidence="9">Lipid-anchor</topology>
    </subcellularLocation>
    <subcellularLocation>
        <location evidence="1">Membrane</location>
    </subcellularLocation>
</comment>
<name>A0A7H9BIU7_9NEIS</name>
<evidence type="ECO:0000256" key="2">
    <source>
        <dbReference type="ARBA" id="ARBA00007613"/>
    </source>
</evidence>
<evidence type="ECO:0000256" key="5">
    <source>
        <dbReference type="ARBA" id="ARBA00022729"/>
    </source>
</evidence>
<gene>
    <name evidence="10" type="ORF">HQ393_10170</name>
</gene>
<dbReference type="AlphaFoldDB" id="A0A7H9BIU7"/>
<evidence type="ECO:0000256" key="1">
    <source>
        <dbReference type="ARBA" id="ARBA00004370"/>
    </source>
</evidence>
<dbReference type="GO" id="GO:0015562">
    <property type="term" value="F:efflux transmembrane transporter activity"/>
    <property type="evidence" value="ECO:0007669"/>
    <property type="project" value="InterPro"/>
</dbReference>
<evidence type="ECO:0000256" key="6">
    <source>
        <dbReference type="ARBA" id="ARBA00023136"/>
    </source>
</evidence>
<proteinExistence type="inferred from homology"/>
<accession>A0A7H9BIU7</accession>
<comment type="similarity">
    <text evidence="2 9">Belongs to the outer membrane factor (OMF) (TC 1.B.17) family.</text>
</comment>
<dbReference type="Gene3D" id="1.20.1600.10">
    <property type="entry name" value="Outer membrane efflux proteins (OEP)"/>
    <property type="match status" value="1"/>
</dbReference>
<sequence>MRLRLTITLLMLAGVLSGCAVNLPAPTATQLEPKEKSWQASAPVAEKLAEQASWWQSWNDPALAKLQAAAQLENPTLDLALARIREARAKANTAKSYLWPTVGATANATRSDNNLIKNGSVTNNGSVGLDASWEIDLWGGIRAVEQGLVAQLSARQSEWHDARASIAGEVANAYVMYRAYQTMVDIVALDLQSRNRSLQLTQDKERVGLASPVDVALLDASSADASADLVSMQEGQALAVKALVAITGMNEAAVRQILASEPAAMPQPVGFTVQSLPIEVITQRPDIRVQADQVRLAASDVGVAEVARLPSLSLFGAISIGEQRAGSLELSGSSWSFGPVIKLPIFNAGRLKAEQDAAEARYDQAVASYQNRVRLAVREVEENMVKLDSSAKRVAAMQRSVAGYRKQLTSGEAMWKAGAVNLLDLEVSRRFLLSAETRLVTLQREQLANWIALYKSVGGEWPLDEQAKAALQASLSN</sequence>
<feature type="signal peptide" evidence="9">
    <location>
        <begin position="1"/>
        <end position="20"/>
    </location>
</feature>
<evidence type="ECO:0000313" key="10">
    <source>
        <dbReference type="EMBL" id="QLG88577.1"/>
    </source>
</evidence>
<reference evidence="10 11" key="1">
    <citation type="submission" date="2020-07" db="EMBL/GenBank/DDBJ databases">
        <title>Complete genome sequence of Chitinibacter sp. 2T18.</title>
        <authorList>
            <person name="Bae J.-W."/>
            <person name="Choi J.-W."/>
        </authorList>
    </citation>
    <scope>NUCLEOTIDE SEQUENCE [LARGE SCALE GENOMIC DNA]</scope>
    <source>
        <strain evidence="10 11">2T18</strain>
    </source>
</reference>
<dbReference type="InterPro" id="IPR003423">
    <property type="entry name" value="OMP_efflux"/>
</dbReference>
<dbReference type="PANTHER" id="PTHR30203:SF20">
    <property type="entry name" value="MULTIDRUG RESISTANCE OUTER MEMBRANE PROTEIN MDTP-RELATED"/>
    <property type="match status" value="1"/>
</dbReference>
<keyword evidence="7 9" id="KW-0564">Palmitate</keyword>
<dbReference type="EMBL" id="CP058627">
    <property type="protein sequence ID" value="QLG88577.1"/>
    <property type="molecule type" value="Genomic_DNA"/>
</dbReference>
<organism evidence="10 11">
    <name type="scientific">Chitinibacter bivalviorum</name>
    <dbReference type="NCBI Taxonomy" id="2739434"/>
    <lineage>
        <taxon>Bacteria</taxon>
        <taxon>Pseudomonadati</taxon>
        <taxon>Pseudomonadota</taxon>
        <taxon>Betaproteobacteria</taxon>
        <taxon>Neisseriales</taxon>
        <taxon>Chitinibacteraceae</taxon>
        <taxon>Chitinibacter</taxon>
    </lineage>
</organism>
<dbReference type="Proteomes" id="UP000509597">
    <property type="component" value="Chromosome"/>
</dbReference>
<evidence type="ECO:0000256" key="4">
    <source>
        <dbReference type="ARBA" id="ARBA00022692"/>
    </source>
</evidence>
<keyword evidence="11" id="KW-1185">Reference proteome</keyword>
<keyword evidence="3 9" id="KW-1134">Transmembrane beta strand</keyword>
<evidence type="ECO:0000256" key="8">
    <source>
        <dbReference type="ARBA" id="ARBA00023288"/>
    </source>
</evidence>
<evidence type="ECO:0000256" key="3">
    <source>
        <dbReference type="ARBA" id="ARBA00022452"/>
    </source>
</evidence>
<dbReference type="InterPro" id="IPR010131">
    <property type="entry name" value="MdtP/NodT-like"/>
</dbReference>
<keyword evidence="5 9" id="KW-0732">Signal</keyword>
<dbReference type="GO" id="GO:0005886">
    <property type="term" value="C:plasma membrane"/>
    <property type="evidence" value="ECO:0007669"/>
    <property type="project" value="UniProtKB-SubCell"/>
</dbReference>
<keyword evidence="8 9" id="KW-0449">Lipoprotein</keyword>
<dbReference type="SUPFAM" id="SSF56954">
    <property type="entry name" value="Outer membrane efflux proteins (OEP)"/>
    <property type="match status" value="1"/>
</dbReference>
<dbReference type="Pfam" id="PF02321">
    <property type="entry name" value="OEP"/>
    <property type="match status" value="2"/>
</dbReference>
<dbReference type="NCBIfam" id="TIGR01845">
    <property type="entry name" value="outer_NodT"/>
    <property type="match status" value="1"/>
</dbReference>
<feature type="chain" id="PRO_5029035881" evidence="9">
    <location>
        <begin position="21"/>
        <end position="477"/>
    </location>
</feature>
<dbReference type="RefSeq" id="WP_179355089.1">
    <property type="nucleotide sequence ID" value="NZ_CP058627.1"/>
</dbReference>
<dbReference type="PROSITE" id="PS51257">
    <property type="entry name" value="PROKAR_LIPOPROTEIN"/>
    <property type="match status" value="1"/>
</dbReference>
<evidence type="ECO:0000256" key="9">
    <source>
        <dbReference type="RuleBase" id="RU362097"/>
    </source>
</evidence>
<keyword evidence="4 9" id="KW-0812">Transmembrane</keyword>
<protein>
    <submittedName>
        <fullName evidence="10">Efflux transporter outer membrane subunit</fullName>
    </submittedName>
</protein>
<evidence type="ECO:0000313" key="11">
    <source>
        <dbReference type="Proteomes" id="UP000509597"/>
    </source>
</evidence>
<keyword evidence="6 9" id="KW-0472">Membrane</keyword>
<dbReference type="KEGG" id="chiz:HQ393_10170"/>
<dbReference type="PANTHER" id="PTHR30203">
    <property type="entry name" value="OUTER MEMBRANE CATION EFFLUX PROTEIN"/>
    <property type="match status" value="1"/>
</dbReference>
<evidence type="ECO:0000256" key="7">
    <source>
        <dbReference type="ARBA" id="ARBA00023139"/>
    </source>
</evidence>